<dbReference type="PANTHER" id="PTHR23104:SF1">
    <property type="entry name" value="EF-HAND DOMAIN-CONTAINING PROTEIN"/>
    <property type="match status" value="1"/>
</dbReference>
<organism evidence="5 6">
    <name type="scientific">Apolygus lucorum</name>
    <name type="common">Small green plant bug</name>
    <name type="synonym">Lygocoris lucorum</name>
    <dbReference type="NCBI Taxonomy" id="248454"/>
    <lineage>
        <taxon>Eukaryota</taxon>
        <taxon>Metazoa</taxon>
        <taxon>Ecdysozoa</taxon>
        <taxon>Arthropoda</taxon>
        <taxon>Hexapoda</taxon>
        <taxon>Insecta</taxon>
        <taxon>Pterygota</taxon>
        <taxon>Neoptera</taxon>
        <taxon>Paraneoptera</taxon>
        <taxon>Hemiptera</taxon>
        <taxon>Heteroptera</taxon>
        <taxon>Panheteroptera</taxon>
        <taxon>Cimicomorpha</taxon>
        <taxon>Miridae</taxon>
        <taxon>Mirini</taxon>
        <taxon>Apolygus</taxon>
    </lineage>
</organism>
<dbReference type="EMBL" id="WIXP02000009">
    <property type="protein sequence ID" value="KAF6204653.1"/>
    <property type="molecule type" value="Genomic_DNA"/>
</dbReference>
<dbReference type="PANTHER" id="PTHR23104">
    <property type="entry name" value="MULTIPLE COAGULATION FACTOR DEFICIENCY PROTEIN 2 NEURAL STEM CELL DERIVED NEURONAL SURVIVAL PROTEIN"/>
    <property type="match status" value="1"/>
</dbReference>
<sequence length="172" mass="19939">MFLALWLMMSPTTWAMRGPHHPKDNHIHYKPKNDGTKLTHDANLLHDEVHLQEDLGSVISDEQIKKMTPDEMEFHYFKLHDFDNNTKLDGLEILQAIRHTLEHDEHKASEGVTPIGQGSAFPSDDFHYYVDLIDQVLAEDDTDNDGYLSYIEYVIGRQNQKKPSNHHVHSNK</sequence>
<dbReference type="InterPro" id="IPR011992">
    <property type="entry name" value="EF-hand-dom_pair"/>
</dbReference>
<keyword evidence="2" id="KW-0677">Repeat</keyword>
<dbReference type="InterPro" id="IPR052110">
    <property type="entry name" value="MCFD2-like"/>
</dbReference>
<comment type="caution">
    <text evidence="5">The sequence shown here is derived from an EMBL/GenBank/DDBJ whole genome shotgun (WGS) entry which is preliminary data.</text>
</comment>
<proteinExistence type="predicted"/>
<keyword evidence="3" id="KW-0106">Calcium</keyword>
<feature type="signal peptide" evidence="4">
    <location>
        <begin position="1"/>
        <end position="15"/>
    </location>
</feature>
<evidence type="ECO:0008006" key="7">
    <source>
        <dbReference type="Google" id="ProtNLM"/>
    </source>
</evidence>
<name>A0A8S9X6Q7_APOLU</name>
<dbReference type="PROSITE" id="PS00018">
    <property type="entry name" value="EF_HAND_1"/>
    <property type="match status" value="1"/>
</dbReference>
<dbReference type="AlphaFoldDB" id="A0A8S9X6Q7"/>
<protein>
    <recommendedName>
        <fullName evidence="7">EF-hand domain-containing protein</fullName>
    </recommendedName>
</protein>
<dbReference type="Gene3D" id="1.10.238.10">
    <property type="entry name" value="EF-hand"/>
    <property type="match status" value="1"/>
</dbReference>
<feature type="chain" id="PRO_5035713497" description="EF-hand domain-containing protein" evidence="4">
    <location>
        <begin position="16"/>
        <end position="172"/>
    </location>
</feature>
<dbReference type="SUPFAM" id="SSF47473">
    <property type="entry name" value="EF-hand"/>
    <property type="match status" value="1"/>
</dbReference>
<reference evidence="5" key="1">
    <citation type="journal article" date="2021" name="Mol. Ecol. Resour.">
        <title>Apolygus lucorum genome provides insights into omnivorousness and mesophyll feeding.</title>
        <authorList>
            <person name="Liu Y."/>
            <person name="Liu H."/>
            <person name="Wang H."/>
            <person name="Huang T."/>
            <person name="Liu B."/>
            <person name="Yang B."/>
            <person name="Yin L."/>
            <person name="Li B."/>
            <person name="Zhang Y."/>
            <person name="Zhang S."/>
            <person name="Jiang F."/>
            <person name="Zhang X."/>
            <person name="Ren Y."/>
            <person name="Wang B."/>
            <person name="Wang S."/>
            <person name="Lu Y."/>
            <person name="Wu K."/>
            <person name="Fan W."/>
            <person name="Wang G."/>
        </authorList>
    </citation>
    <scope>NUCLEOTIDE SEQUENCE</scope>
    <source>
        <strain evidence="5">12Hb</strain>
    </source>
</reference>
<dbReference type="Proteomes" id="UP000466442">
    <property type="component" value="Linkage Group LG9"/>
</dbReference>
<accession>A0A8S9X6Q7</accession>
<evidence type="ECO:0000313" key="6">
    <source>
        <dbReference type="Proteomes" id="UP000466442"/>
    </source>
</evidence>
<dbReference type="OrthoDB" id="289247at2759"/>
<evidence type="ECO:0000256" key="4">
    <source>
        <dbReference type="SAM" id="SignalP"/>
    </source>
</evidence>
<evidence type="ECO:0000256" key="3">
    <source>
        <dbReference type="ARBA" id="ARBA00022837"/>
    </source>
</evidence>
<keyword evidence="1 4" id="KW-0732">Signal</keyword>
<gene>
    <name evidence="5" type="ORF">GE061_018813</name>
</gene>
<evidence type="ECO:0000256" key="2">
    <source>
        <dbReference type="ARBA" id="ARBA00022737"/>
    </source>
</evidence>
<dbReference type="InterPro" id="IPR018247">
    <property type="entry name" value="EF_Hand_1_Ca_BS"/>
</dbReference>
<evidence type="ECO:0000256" key="1">
    <source>
        <dbReference type="ARBA" id="ARBA00022729"/>
    </source>
</evidence>
<evidence type="ECO:0000313" key="5">
    <source>
        <dbReference type="EMBL" id="KAF6204653.1"/>
    </source>
</evidence>
<keyword evidence="6" id="KW-1185">Reference proteome</keyword>